<name>A0A5C2C5K9_9ACTN</name>
<dbReference type="InterPro" id="IPR032696">
    <property type="entry name" value="SQ_cyclase_C"/>
</dbReference>
<dbReference type="EMBL" id="MK547538">
    <property type="protein sequence ID" value="QEO60198.1"/>
    <property type="molecule type" value="Genomic_DNA"/>
</dbReference>
<organism evidence="4">
    <name type="scientific">Streptomyces thermocarboxydus</name>
    <dbReference type="NCBI Taxonomy" id="59299"/>
    <lineage>
        <taxon>Bacteria</taxon>
        <taxon>Bacillati</taxon>
        <taxon>Actinomycetota</taxon>
        <taxon>Actinomycetes</taxon>
        <taxon>Kitasatosporales</taxon>
        <taxon>Streptomycetaceae</taxon>
        <taxon>Streptomyces</taxon>
    </lineage>
</organism>
<gene>
    <name evidence="4" type="primary">lrdB</name>
</gene>
<dbReference type="AlphaFoldDB" id="A0A5C2C5K9"/>
<evidence type="ECO:0000256" key="2">
    <source>
        <dbReference type="SAM" id="MobiDB-lite"/>
    </source>
</evidence>
<dbReference type="InterPro" id="IPR050148">
    <property type="entry name" value="Terpene_synthase-like"/>
</dbReference>
<proteinExistence type="predicted"/>
<dbReference type="PANTHER" id="PTHR31739">
    <property type="entry name" value="ENT-COPALYL DIPHOSPHATE SYNTHASE, CHLOROPLASTIC"/>
    <property type="match status" value="1"/>
</dbReference>
<dbReference type="Pfam" id="PF13243">
    <property type="entry name" value="SQHop_cyclase_C"/>
    <property type="match status" value="1"/>
</dbReference>
<dbReference type="PANTHER" id="PTHR31739:SF25">
    <property type="entry name" value="(E,E)-GERANYLLINALOOL SYNTHASE"/>
    <property type="match status" value="1"/>
</dbReference>
<feature type="domain" description="Squalene cyclase C-terminal" evidence="3">
    <location>
        <begin position="386"/>
        <end position="458"/>
    </location>
</feature>
<evidence type="ECO:0000256" key="1">
    <source>
        <dbReference type="ARBA" id="ARBA00022723"/>
    </source>
</evidence>
<dbReference type="GO" id="GO:0010333">
    <property type="term" value="F:terpene synthase activity"/>
    <property type="evidence" value="ECO:0007669"/>
    <property type="project" value="InterPro"/>
</dbReference>
<feature type="compositionally biased region" description="Basic residues" evidence="2">
    <location>
        <begin position="1"/>
        <end position="10"/>
    </location>
</feature>
<dbReference type="SUPFAM" id="SSF48239">
    <property type="entry name" value="Terpenoid cyclases/Protein prenyltransferases"/>
    <property type="match status" value="1"/>
</dbReference>
<keyword evidence="1" id="KW-0479">Metal-binding</keyword>
<dbReference type="Gene3D" id="1.50.10.20">
    <property type="match status" value="1"/>
</dbReference>
<dbReference type="GO" id="GO:0000287">
    <property type="term" value="F:magnesium ion binding"/>
    <property type="evidence" value="ECO:0007669"/>
    <property type="project" value="TreeGrafter"/>
</dbReference>
<evidence type="ECO:0000259" key="3">
    <source>
        <dbReference type="Pfam" id="PF13243"/>
    </source>
</evidence>
<accession>A0A5C2C5K9</accession>
<dbReference type="Gene3D" id="1.50.10.160">
    <property type="match status" value="1"/>
</dbReference>
<protein>
    <submittedName>
        <fullName evidence="4">Labda-7 13-dienyl diphosphate synthase</fullName>
    </submittedName>
</protein>
<dbReference type="InterPro" id="IPR008930">
    <property type="entry name" value="Terpenoid_cyclase/PrenylTrfase"/>
</dbReference>
<dbReference type="GO" id="GO:0016102">
    <property type="term" value="P:diterpenoid biosynthetic process"/>
    <property type="evidence" value="ECO:0007669"/>
    <property type="project" value="TreeGrafter"/>
</dbReference>
<evidence type="ECO:0000313" key="4">
    <source>
        <dbReference type="EMBL" id="QEO60198.1"/>
    </source>
</evidence>
<sequence>MNSIHRRTTRTRADRTSTYGEKAQELVASVSNDAWGDVRPSIYETARVTSWAPWLEGHERRLVWLLEQQSPAGSWGEGPAAYRLLPTLAVTEALLSTLRNGTAAAVSPQRLAAAADTGLTALRDLCSTGGWPDTAAIEILVPDLVLLINEHLNQSEVAAQHRLGPWARGQRLPQPCGFQAALPERIAERCRAAGGVPLKLHHTFEGIARHLRRMVPSVPGGLLGSSPAATAAWLATGTDSGREQAVTALTAVADRYDGLFPEASPISVFERLWVATALARPGLPTVCVPSIRTWAAEIYDATGVRGAPGLLPDADDTAMAVLVSALAGVPRDPAPLAAFEAGDHYDCYVGEDTGSSTANAHVLQALTAWLSHRPTTGDALQTRRDGTRDWILARQQPDGAWHDKWHTSPYYATERCVTALSGHTGPTTREAVRSAADWVLATQREDGSWGVWDSTAEETAYAVCILLKSTDHAARPDATAALRRAEHILRDASSSSGHHHPALWHDKTLYAPQAMAQAEVTATLELLLTRQL</sequence>
<reference evidence="4" key="1">
    <citation type="submission" date="2019-02" db="EMBL/GenBank/DDBJ databases">
        <title>Production of distinct labdane-type diterpenoids using a novel cryptic labdane-like cluster from Streptomyces thermocarboxydus K155.</title>
        <authorList>
            <person name="Guzman-Trampe S.M."/>
            <person name="Sanchez-Esquivel S."/>
            <person name="Vinuesa-Fleischmann P."/>
            <person name="Ruiz-Villafan B."/>
        </authorList>
    </citation>
    <scope>NUCLEOTIDE SEQUENCE</scope>
    <source>
        <strain evidence="4">K155</strain>
    </source>
</reference>
<feature type="region of interest" description="Disordered" evidence="2">
    <location>
        <begin position="1"/>
        <end position="20"/>
    </location>
</feature>